<accession>A0ABP9QUU6</accession>
<proteinExistence type="predicted"/>
<evidence type="ECO:0000313" key="2">
    <source>
        <dbReference type="Proteomes" id="UP001500192"/>
    </source>
</evidence>
<evidence type="ECO:0000313" key="1">
    <source>
        <dbReference type="EMBL" id="GAA5167965.1"/>
    </source>
</evidence>
<reference evidence="2" key="1">
    <citation type="journal article" date="2019" name="Int. J. Syst. Evol. Microbiol.">
        <title>The Global Catalogue of Microorganisms (GCM) 10K type strain sequencing project: providing services to taxonomists for standard genome sequencing and annotation.</title>
        <authorList>
            <consortium name="The Broad Institute Genomics Platform"/>
            <consortium name="The Broad Institute Genome Sequencing Center for Infectious Disease"/>
            <person name="Wu L."/>
            <person name="Ma J."/>
        </authorList>
    </citation>
    <scope>NUCLEOTIDE SEQUENCE [LARGE SCALE GENOMIC DNA]</scope>
    <source>
        <strain evidence="2">JCM 18054</strain>
    </source>
</reference>
<dbReference type="Gene3D" id="3.10.129.10">
    <property type="entry name" value="Hotdog Thioesterase"/>
    <property type="match status" value="1"/>
</dbReference>
<dbReference type="InterPro" id="IPR029069">
    <property type="entry name" value="HotDog_dom_sf"/>
</dbReference>
<dbReference type="EMBL" id="BAABIB010000079">
    <property type="protein sequence ID" value="GAA5167965.1"/>
    <property type="molecule type" value="Genomic_DNA"/>
</dbReference>
<protein>
    <recommendedName>
        <fullName evidence="3">N-terminal of MaoC-like dehydratase domain-containing protein</fullName>
    </recommendedName>
</protein>
<gene>
    <name evidence="1" type="ORF">GCM10023214_43030</name>
</gene>
<evidence type="ECO:0008006" key="3">
    <source>
        <dbReference type="Google" id="ProtNLM"/>
    </source>
</evidence>
<keyword evidence="2" id="KW-1185">Reference proteome</keyword>
<name>A0ABP9QUU6_9PSEU</name>
<dbReference type="SUPFAM" id="SSF54637">
    <property type="entry name" value="Thioesterase/thiol ester dehydrase-isomerase"/>
    <property type="match status" value="1"/>
</dbReference>
<organism evidence="1 2">
    <name type="scientific">Amycolatopsis dongchuanensis</name>
    <dbReference type="NCBI Taxonomy" id="1070866"/>
    <lineage>
        <taxon>Bacteria</taxon>
        <taxon>Bacillati</taxon>
        <taxon>Actinomycetota</taxon>
        <taxon>Actinomycetes</taxon>
        <taxon>Pseudonocardiales</taxon>
        <taxon>Pseudonocardiaceae</taxon>
        <taxon>Amycolatopsis</taxon>
    </lineage>
</organism>
<dbReference type="Proteomes" id="UP001500192">
    <property type="component" value="Unassembled WGS sequence"/>
</dbReference>
<sequence>MDPSMSTRPPARFEDIAFAELRVGKPYRTSYELGLDLVAAFRAAAAPGRNQIPHVGELVPPAVYSTFRPMFEALGGRMEQGTIHTHQSVTVATPPARAGDVLDVEVTVVRAEETADRRRLVEVATEYRHEGRRVCSTRSRYLWGFSAAREDER</sequence>
<comment type="caution">
    <text evidence="1">The sequence shown here is derived from an EMBL/GenBank/DDBJ whole genome shotgun (WGS) entry which is preliminary data.</text>
</comment>